<dbReference type="GO" id="GO:0016787">
    <property type="term" value="F:hydrolase activity"/>
    <property type="evidence" value="ECO:0007669"/>
    <property type="project" value="UniProtKB-UniRule"/>
</dbReference>
<dbReference type="RefSeq" id="WP_025086708.1">
    <property type="nucleotide sequence ID" value="NZ_AZFT01000048.1"/>
</dbReference>
<evidence type="ECO:0000256" key="2">
    <source>
        <dbReference type="ARBA" id="ARBA00022963"/>
    </source>
</evidence>
<dbReference type="Pfam" id="PF19890">
    <property type="entry name" value="DUF6363"/>
    <property type="match status" value="1"/>
</dbReference>
<proteinExistence type="predicted"/>
<dbReference type="InterPro" id="IPR016035">
    <property type="entry name" value="Acyl_Trfase/lysoPLipase"/>
</dbReference>
<protein>
    <submittedName>
        <fullName evidence="6">Hydrolase</fullName>
    </submittedName>
</protein>
<evidence type="ECO:0000256" key="4">
    <source>
        <dbReference type="PROSITE-ProRule" id="PRU01161"/>
    </source>
</evidence>
<keyword evidence="2 4" id="KW-0442">Lipid degradation</keyword>
<feature type="short sequence motif" description="GXSXG" evidence="4">
    <location>
        <begin position="38"/>
        <end position="42"/>
    </location>
</feature>
<evidence type="ECO:0000313" key="6">
    <source>
        <dbReference type="EMBL" id="KRL84804.1"/>
    </source>
</evidence>
<evidence type="ECO:0000256" key="1">
    <source>
        <dbReference type="ARBA" id="ARBA00022801"/>
    </source>
</evidence>
<dbReference type="EMBL" id="AZFT01000048">
    <property type="protein sequence ID" value="KRL84804.1"/>
    <property type="molecule type" value="Genomic_DNA"/>
</dbReference>
<keyword evidence="3 4" id="KW-0443">Lipid metabolism</keyword>
<comment type="caution">
    <text evidence="6">The sequence shown here is derived from an EMBL/GenBank/DDBJ whole genome shotgun (WGS) entry which is preliminary data.</text>
</comment>
<dbReference type="PANTHER" id="PTHR14226:SF25">
    <property type="entry name" value="PHOSPHOESTERASE"/>
    <property type="match status" value="1"/>
</dbReference>
<dbReference type="Proteomes" id="UP000051324">
    <property type="component" value="Unassembled WGS sequence"/>
</dbReference>
<feature type="short sequence motif" description="DGA/G" evidence="4">
    <location>
        <begin position="161"/>
        <end position="163"/>
    </location>
</feature>
<evidence type="ECO:0000259" key="5">
    <source>
        <dbReference type="PROSITE" id="PS51635"/>
    </source>
</evidence>
<dbReference type="Pfam" id="PF01734">
    <property type="entry name" value="Patatin"/>
    <property type="match status" value="1"/>
</dbReference>
<dbReference type="PANTHER" id="PTHR14226">
    <property type="entry name" value="NEUROPATHY TARGET ESTERASE/SWISS CHEESE D.MELANOGASTER"/>
    <property type="match status" value="1"/>
</dbReference>
<organism evidence="6 7">
    <name type="scientific">Ligilactobacillus apodemi DSM 16634 = JCM 16172</name>
    <dbReference type="NCBI Taxonomy" id="1423724"/>
    <lineage>
        <taxon>Bacteria</taxon>
        <taxon>Bacillati</taxon>
        <taxon>Bacillota</taxon>
        <taxon>Bacilli</taxon>
        <taxon>Lactobacillales</taxon>
        <taxon>Lactobacillaceae</taxon>
        <taxon>Ligilactobacillus</taxon>
    </lineage>
</organism>
<feature type="active site" description="Proton acceptor" evidence="4">
    <location>
        <position position="161"/>
    </location>
</feature>
<dbReference type="OrthoDB" id="9802424at2"/>
<dbReference type="InterPro" id="IPR045943">
    <property type="entry name" value="DUF6363"/>
</dbReference>
<dbReference type="PROSITE" id="PS51635">
    <property type="entry name" value="PNPLA"/>
    <property type="match status" value="1"/>
</dbReference>
<dbReference type="InterPro" id="IPR050301">
    <property type="entry name" value="NTE"/>
</dbReference>
<gene>
    <name evidence="6" type="ORF">FC32_GL000285</name>
</gene>
<evidence type="ECO:0000256" key="3">
    <source>
        <dbReference type="ARBA" id="ARBA00023098"/>
    </source>
</evidence>
<evidence type="ECO:0000313" key="7">
    <source>
        <dbReference type="Proteomes" id="UP000051324"/>
    </source>
</evidence>
<comment type="caution">
    <text evidence="4">Lacks conserved residue(s) required for the propagation of feature annotation.</text>
</comment>
<feature type="active site" description="Nucleophile" evidence="4">
    <location>
        <position position="40"/>
    </location>
</feature>
<dbReference type="AlphaFoldDB" id="A0A0R1TX44"/>
<dbReference type="InterPro" id="IPR002641">
    <property type="entry name" value="PNPLA_dom"/>
</dbReference>
<dbReference type="eggNOG" id="COG4667">
    <property type="taxonomic scope" value="Bacteria"/>
</dbReference>
<sequence>MYYNAALVLEGGAMRGLYTSGILDVLLKKDIQFKTVIGVSAGSLSGANYVSKQYQRTYDINIKYRDDKDYISMANVLKKESIINLDFLFADHGPTWHNFDARAYERSETNFVVVATELTSGKAVTFNKPKPGTPFITALEASSSMPLISKPVETAKGLCLDGGIADSIPYDIAKKAGIDKIVVVRTRPREYQKKPTSFALQRIYRRYFKEYPKFIEAAIARPENYNKSVAELNKLEQQKEVFVLAPEHTVKVGRLEHNTKKLKELYQAGTEDMEKQFAAMIEYLEN</sequence>
<dbReference type="Gene3D" id="3.40.1090.10">
    <property type="entry name" value="Cytosolic phospholipase A2 catalytic domain"/>
    <property type="match status" value="2"/>
</dbReference>
<keyword evidence="7" id="KW-1185">Reference proteome</keyword>
<reference evidence="6 7" key="1">
    <citation type="journal article" date="2015" name="Genome Announc.">
        <title>Expanding the biotechnology potential of lactobacilli through comparative genomics of 213 strains and associated genera.</title>
        <authorList>
            <person name="Sun Z."/>
            <person name="Harris H.M."/>
            <person name="McCann A."/>
            <person name="Guo C."/>
            <person name="Argimon S."/>
            <person name="Zhang W."/>
            <person name="Yang X."/>
            <person name="Jeffery I.B."/>
            <person name="Cooney J.C."/>
            <person name="Kagawa T.F."/>
            <person name="Liu W."/>
            <person name="Song Y."/>
            <person name="Salvetti E."/>
            <person name="Wrobel A."/>
            <person name="Rasinkangas P."/>
            <person name="Parkhill J."/>
            <person name="Rea M.C."/>
            <person name="O'Sullivan O."/>
            <person name="Ritari J."/>
            <person name="Douillard F.P."/>
            <person name="Paul Ross R."/>
            <person name="Yang R."/>
            <person name="Briner A.E."/>
            <person name="Felis G.E."/>
            <person name="de Vos W.M."/>
            <person name="Barrangou R."/>
            <person name="Klaenhammer T.R."/>
            <person name="Caufield P.W."/>
            <person name="Cui Y."/>
            <person name="Zhang H."/>
            <person name="O'Toole P.W."/>
        </authorList>
    </citation>
    <scope>NUCLEOTIDE SEQUENCE [LARGE SCALE GENOMIC DNA]</scope>
    <source>
        <strain evidence="6 7">DSM 16634</strain>
    </source>
</reference>
<dbReference type="InterPro" id="IPR037483">
    <property type="entry name" value="YjjU-like"/>
</dbReference>
<dbReference type="PATRIC" id="fig|1423724.4.peg.301"/>
<dbReference type="GO" id="GO:0016042">
    <property type="term" value="P:lipid catabolic process"/>
    <property type="evidence" value="ECO:0007669"/>
    <property type="project" value="UniProtKB-UniRule"/>
</dbReference>
<feature type="domain" description="PNPLA" evidence="5">
    <location>
        <begin position="7"/>
        <end position="174"/>
    </location>
</feature>
<dbReference type="SUPFAM" id="SSF52151">
    <property type="entry name" value="FabD/lysophospholipase-like"/>
    <property type="match status" value="1"/>
</dbReference>
<accession>A0A0R1TX44</accession>
<keyword evidence="1 4" id="KW-0378">Hydrolase</keyword>
<dbReference type="CDD" id="cd07208">
    <property type="entry name" value="Pat_hypo_Ecoli_yjju_like"/>
    <property type="match status" value="1"/>
</dbReference>
<name>A0A0R1TX44_9LACO</name>